<dbReference type="AlphaFoldDB" id="A0A7J6LWU5"/>
<sequence>MDCQPSTRLTLLRILALQKLLGDGAICMASAVWEFCRYQIIPDIIVTRHTDLPAKTTGRTIAAGHGNELLLAYMDTEGGQNYTIGSTHVRLQGLIRLSSAYHLVDTICLESLEQKSEFRGSNRWDCWMAKTMCAVGDRICFYREPGSGVYSYVRKSGFMDFVNPGSLFPVRHTMLMRAWNNTAYAYEGKQHSLWRINPFNHDIKLAYKLAMSTPRRKEQHDPHILDFQEMCAVCDDAIVALDLYGQLYELPSMARIELIWTVKCPVTQSMRLLDISWSLTAEALVGIAQPEEVVLVMRLDLDLRKAFVVQAKSLAVVHERRRPQKANSTFSNVVCVGGCAYFCGRSADEIIEIAI</sequence>
<reference evidence="2 3" key="1">
    <citation type="submission" date="2020-04" db="EMBL/GenBank/DDBJ databases">
        <title>Perkinsus chesapeaki whole genome sequence.</title>
        <authorList>
            <person name="Bogema D.R."/>
        </authorList>
    </citation>
    <scope>NUCLEOTIDE SEQUENCE [LARGE SCALE GENOMIC DNA]</scope>
    <source>
        <strain evidence="2">ATCC PRA-425</strain>
    </source>
</reference>
<feature type="chain" id="PRO_5029611639" evidence="1">
    <location>
        <begin position="25"/>
        <end position="355"/>
    </location>
</feature>
<dbReference type="EMBL" id="JAAPAO010000310">
    <property type="protein sequence ID" value="KAF4663646.1"/>
    <property type="molecule type" value="Genomic_DNA"/>
</dbReference>
<comment type="caution">
    <text evidence="2">The sequence shown here is derived from an EMBL/GenBank/DDBJ whole genome shotgun (WGS) entry which is preliminary data.</text>
</comment>
<name>A0A7J6LWU5_PERCH</name>
<organism evidence="2 3">
    <name type="scientific">Perkinsus chesapeaki</name>
    <name type="common">Clam parasite</name>
    <name type="synonym">Perkinsus andrewsi</name>
    <dbReference type="NCBI Taxonomy" id="330153"/>
    <lineage>
        <taxon>Eukaryota</taxon>
        <taxon>Sar</taxon>
        <taxon>Alveolata</taxon>
        <taxon>Perkinsozoa</taxon>
        <taxon>Perkinsea</taxon>
        <taxon>Perkinsida</taxon>
        <taxon>Perkinsidae</taxon>
        <taxon>Perkinsus</taxon>
    </lineage>
</organism>
<dbReference type="Proteomes" id="UP000591131">
    <property type="component" value="Unassembled WGS sequence"/>
</dbReference>
<feature type="signal peptide" evidence="1">
    <location>
        <begin position="1"/>
        <end position="24"/>
    </location>
</feature>
<keyword evidence="1" id="KW-0732">Signal</keyword>
<evidence type="ECO:0000313" key="2">
    <source>
        <dbReference type="EMBL" id="KAF4663646.1"/>
    </source>
</evidence>
<keyword evidence="3" id="KW-1185">Reference proteome</keyword>
<protein>
    <submittedName>
        <fullName evidence="2">Uncharacterized protein</fullName>
    </submittedName>
</protein>
<evidence type="ECO:0000256" key="1">
    <source>
        <dbReference type="SAM" id="SignalP"/>
    </source>
</evidence>
<dbReference type="OrthoDB" id="428320at2759"/>
<proteinExistence type="predicted"/>
<gene>
    <name evidence="2" type="ORF">FOL47_005648</name>
</gene>
<accession>A0A7J6LWU5</accession>
<evidence type="ECO:0000313" key="3">
    <source>
        <dbReference type="Proteomes" id="UP000591131"/>
    </source>
</evidence>